<reference evidence="1 2" key="1">
    <citation type="submission" date="2017-09" db="EMBL/GenBank/DDBJ databases">
        <title>Depth-based differentiation of microbial function through sediment-hosted aquifers and enrichment of novel symbionts in the deep terrestrial subsurface.</title>
        <authorList>
            <person name="Probst A.J."/>
            <person name="Ladd B."/>
            <person name="Jarett J.K."/>
            <person name="Geller-Mcgrath D.E."/>
            <person name="Sieber C.M."/>
            <person name="Emerson J.B."/>
            <person name="Anantharaman K."/>
            <person name="Thomas B.C."/>
            <person name="Malmstrom R."/>
            <person name="Stieglmeier M."/>
            <person name="Klingl A."/>
            <person name="Woyke T."/>
            <person name="Ryan C.M."/>
            <person name="Banfield J.F."/>
        </authorList>
    </citation>
    <scope>NUCLEOTIDE SEQUENCE [LARGE SCALE GENOMIC DNA]</scope>
    <source>
        <strain evidence="1">CG_4_10_14_3_um_filter_34_13</strain>
    </source>
</reference>
<accession>A0A2M7PLT8</accession>
<organism evidence="1 2">
    <name type="scientific">Candidatus Infernicultor aquiphilus</name>
    <dbReference type="NCBI Taxonomy" id="1805029"/>
    <lineage>
        <taxon>Bacteria</taxon>
        <taxon>Pseudomonadati</taxon>
        <taxon>Atribacterota</taxon>
        <taxon>Candidatus Phoenicimicrobiia</taxon>
        <taxon>Candidatus Pheonicimicrobiales</taxon>
        <taxon>Candidatus Phoenicimicrobiaceae</taxon>
        <taxon>Candidatus Infernicultor</taxon>
    </lineage>
</organism>
<protein>
    <submittedName>
        <fullName evidence="1">Uncharacterized protein</fullName>
    </submittedName>
</protein>
<evidence type="ECO:0000313" key="1">
    <source>
        <dbReference type="EMBL" id="PIY31312.1"/>
    </source>
</evidence>
<feature type="non-terminal residue" evidence="1">
    <location>
        <position position="182"/>
    </location>
</feature>
<dbReference type="Proteomes" id="UP000230646">
    <property type="component" value="Unassembled WGS sequence"/>
</dbReference>
<sequence>MKNKGWVKFHREQFNHWISKKPFCDGYAWTYLYTRANFKKNMVNFRNEYIEVERGQFLTSKLQLQRIFGWTYRHVENFLLALKNDENITYRMTNRYIVITIINYEFYQGDEEQNEEQNEEQIRNRLGTDLERGNTNKNVLKNVNNEKKEKKGKKISFNFKTGLFNNLTIEQMEEYEKKYPDI</sequence>
<dbReference type="AlphaFoldDB" id="A0A2M7PLT8"/>
<gene>
    <name evidence="1" type="ORF">COZ07_09735</name>
</gene>
<name>A0A2M7PLT8_9BACT</name>
<comment type="caution">
    <text evidence="1">The sequence shown here is derived from an EMBL/GenBank/DDBJ whole genome shotgun (WGS) entry which is preliminary data.</text>
</comment>
<dbReference type="EMBL" id="PFKO01000354">
    <property type="protein sequence ID" value="PIY31312.1"/>
    <property type="molecule type" value="Genomic_DNA"/>
</dbReference>
<proteinExistence type="predicted"/>
<evidence type="ECO:0000313" key="2">
    <source>
        <dbReference type="Proteomes" id="UP000230646"/>
    </source>
</evidence>